<dbReference type="AlphaFoldDB" id="W3XG81"/>
<feature type="chain" id="PRO_5004835047" description="6-phosphogluconolactonase" evidence="2">
    <location>
        <begin position="18"/>
        <end position="420"/>
    </location>
</feature>
<dbReference type="InterPro" id="IPR050282">
    <property type="entry name" value="Cycloisomerase_2"/>
</dbReference>
<proteinExistence type="inferred from homology"/>
<evidence type="ECO:0000313" key="3">
    <source>
        <dbReference type="EMBL" id="ETS84432.1"/>
    </source>
</evidence>
<evidence type="ECO:0000256" key="2">
    <source>
        <dbReference type="SAM" id="SignalP"/>
    </source>
</evidence>
<organism evidence="3 4">
    <name type="scientific">Pestalotiopsis fici (strain W106-1 / CGMCC3.15140)</name>
    <dbReference type="NCBI Taxonomy" id="1229662"/>
    <lineage>
        <taxon>Eukaryota</taxon>
        <taxon>Fungi</taxon>
        <taxon>Dikarya</taxon>
        <taxon>Ascomycota</taxon>
        <taxon>Pezizomycotina</taxon>
        <taxon>Sordariomycetes</taxon>
        <taxon>Xylariomycetidae</taxon>
        <taxon>Amphisphaeriales</taxon>
        <taxon>Sporocadaceae</taxon>
        <taxon>Pestalotiopsis</taxon>
    </lineage>
</organism>
<name>W3XG81_PESFW</name>
<evidence type="ECO:0000313" key="4">
    <source>
        <dbReference type="Proteomes" id="UP000030651"/>
    </source>
</evidence>
<dbReference type="SUPFAM" id="SSF50974">
    <property type="entry name" value="Nitrous oxide reductase, N-terminal domain"/>
    <property type="match status" value="1"/>
</dbReference>
<dbReference type="InterPro" id="IPR015943">
    <property type="entry name" value="WD40/YVTN_repeat-like_dom_sf"/>
</dbReference>
<dbReference type="RefSeq" id="XP_007829229.1">
    <property type="nucleotide sequence ID" value="XM_007831038.1"/>
</dbReference>
<dbReference type="GeneID" id="19267470"/>
<dbReference type="OrthoDB" id="9972196at2759"/>
<dbReference type="OMA" id="NEGPWNG"/>
<dbReference type="InterPro" id="IPR019405">
    <property type="entry name" value="Lactonase_7-beta_prop"/>
</dbReference>
<dbReference type="Pfam" id="PF10282">
    <property type="entry name" value="Lactonase"/>
    <property type="match status" value="1"/>
</dbReference>
<feature type="signal peptide" evidence="2">
    <location>
        <begin position="1"/>
        <end position="17"/>
    </location>
</feature>
<accession>W3XG81</accession>
<gene>
    <name evidence="3" type="ORF">PFICI_02457</name>
</gene>
<dbReference type="PANTHER" id="PTHR30344">
    <property type="entry name" value="6-PHOSPHOGLUCONOLACTONASE-RELATED"/>
    <property type="match status" value="1"/>
</dbReference>
<dbReference type="GO" id="GO:0017057">
    <property type="term" value="F:6-phosphogluconolactonase activity"/>
    <property type="evidence" value="ECO:0007669"/>
    <property type="project" value="TreeGrafter"/>
</dbReference>
<protein>
    <recommendedName>
        <fullName evidence="5">6-phosphogluconolactonase</fullName>
    </recommendedName>
</protein>
<dbReference type="InterPro" id="IPR011045">
    <property type="entry name" value="N2O_reductase_N"/>
</dbReference>
<dbReference type="InParanoid" id="W3XG81"/>
<sequence length="420" mass="44957">MKVCTLVLSFFFSHVSTETLYVALYNGNISTLSLTNYADITTSANNLAKNGYFAGSAPETKYELTQVSSTKTTAQNPAWLTLNTQNNVLYLLDGTTTGNGTISSYRASPSGVTLLDSVECLIDGAHAGFYLNGIRLAVAHYTSSALQTYEVTSNGNMTPLQRFTYTMSAPGPVASRQSAPHPHMAFADPTGQYIIVNDLGADLVRVYAVNQTSGELSERESLVAAPGSGPRHGVFSRSPISVAGVNGTTQYVYYLDAEIAGTVTAYGVNYLPDQGGLQFDLIKEYTTLAPGVAMPPIGKGISGEIGLSRDGDFLVISNRRDASFNGTIQQYPPNGTSDSINTYRVRQDLGGVLDFVQTVPAGGATPRTYAMNAAENLVAVALEFSDKITILKRDRNTGMILEQVAEINVSGDPWAILWDE</sequence>
<comment type="similarity">
    <text evidence="1">Belongs to the cycloisomerase 2 family.</text>
</comment>
<dbReference type="KEGG" id="pfy:PFICI_02457"/>
<evidence type="ECO:0000256" key="1">
    <source>
        <dbReference type="ARBA" id="ARBA00005564"/>
    </source>
</evidence>
<dbReference type="eggNOG" id="ENOG502S3WY">
    <property type="taxonomic scope" value="Eukaryota"/>
</dbReference>
<dbReference type="PANTHER" id="PTHR30344:SF1">
    <property type="entry name" value="6-PHOSPHOGLUCONOLACTONASE"/>
    <property type="match status" value="1"/>
</dbReference>
<dbReference type="Proteomes" id="UP000030651">
    <property type="component" value="Unassembled WGS sequence"/>
</dbReference>
<dbReference type="HOGENOM" id="CLU_038716_0_1_1"/>
<dbReference type="Gene3D" id="2.130.10.10">
    <property type="entry name" value="YVTN repeat-like/Quinoprotein amine dehydrogenase"/>
    <property type="match status" value="1"/>
</dbReference>
<reference evidence="4" key="1">
    <citation type="journal article" date="2015" name="BMC Genomics">
        <title>Genomic and transcriptomic analysis of the endophytic fungus Pestalotiopsis fici reveals its lifestyle and high potential for synthesis of natural products.</title>
        <authorList>
            <person name="Wang X."/>
            <person name="Zhang X."/>
            <person name="Liu L."/>
            <person name="Xiang M."/>
            <person name="Wang W."/>
            <person name="Sun X."/>
            <person name="Che Y."/>
            <person name="Guo L."/>
            <person name="Liu G."/>
            <person name="Guo L."/>
            <person name="Wang C."/>
            <person name="Yin W.B."/>
            <person name="Stadler M."/>
            <person name="Zhang X."/>
            <person name="Liu X."/>
        </authorList>
    </citation>
    <scope>NUCLEOTIDE SEQUENCE [LARGE SCALE GENOMIC DNA]</scope>
    <source>
        <strain evidence="4">W106-1 / CGMCC3.15140</strain>
    </source>
</reference>
<keyword evidence="4" id="KW-1185">Reference proteome</keyword>
<evidence type="ECO:0008006" key="5">
    <source>
        <dbReference type="Google" id="ProtNLM"/>
    </source>
</evidence>
<keyword evidence="2" id="KW-0732">Signal</keyword>
<dbReference type="EMBL" id="KI912110">
    <property type="protein sequence ID" value="ETS84432.1"/>
    <property type="molecule type" value="Genomic_DNA"/>
</dbReference>